<protein>
    <submittedName>
        <fullName evidence="2">Uncharacterized protein</fullName>
    </submittedName>
</protein>
<gene>
    <name evidence="2" type="ORF">Q9L58_009059</name>
</gene>
<dbReference type="Gene3D" id="1.25.40.10">
    <property type="entry name" value="Tetratricopeptide repeat domain"/>
    <property type="match status" value="1"/>
</dbReference>
<organism evidence="2 3">
    <name type="scientific">Discina gigas</name>
    <dbReference type="NCBI Taxonomy" id="1032678"/>
    <lineage>
        <taxon>Eukaryota</taxon>
        <taxon>Fungi</taxon>
        <taxon>Dikarya</taxon>
        <taxon>Ascomycota</taxon>
        <taxon>Pezizomycotina</taxon>
        <taxon>Pezizomycetes</taxon>
        <taxon>Pezizales</taxon>
        <taxon>Discinaceae</taxon>
        <taxon>Discina</taxon>
    </lineage>
</organism>
<sequence>MSTLVKPRIPDIIAKKKLEKFNLLPIEFNATTGLVEHPDSYSDPYLTQYLASLNTFHELFLKSGFDVPPAHPFQDPMRDERVKTACNLGIKAFKESNFNDAIVLYTKALEIARDRPEWENTTVVQEQLQELYKNRAQAYIWIGSWPEALADIEANIDFKKKNNSQAHVWKAGILERMGRLDEAMDALFYASENGASQSADGDCSRLRDAVMKLIEERNIKDAT</sequence>
<comment type="caution">
    <text evidence="2">The sequence shown here is derived from an EMBL/GenBank/DDBJ whole genome shotgun (WGS) entry which is preliminary data.</text>
</comment>
<evidence type="ECO:0000313" key="3">
    <source>
        <dbReference type="Proteomes" id="UP001447188"/>
    </source>
</evidence>
<dbReference type="PROSITE" id="PS50005">
    <property type="entry name" value="TPR"/>
    <property type="match status" value="1"/>
</dbReference>
<proteinExistence type="predicted"/>
<dbReference type="Proteomes" id="UP001447188">
    <property type="component" value="Unassembled WGS sequence"/>
</dbReference>
<feature type="repeat" description="TPR" evidence="1">
    <location>
        <begin position="82"/>
        <end position="115"/>
    </location>
</feature>
<evidence type="ECO:0000313" key="2">
    <source>
        <dbReference type="EMBL" id="KAL0632071.1"/>
    </source>
</evidence>
<name>A0ABR3G8C9_9PEZI</name>
<keyword evidence="1" id="KW-0802">TPR repeat</keyword>
<evidence type="ECO:0000256" key="1">
    <source>
        <dbReference type="PROSITE-ProRule" id="PRU00339"/>
    </source>
</evidence>
<dbReference type="EMBL" id="JBBBZM010000189">
    <property type="protein sequence ID" value="KAL0632071.1"/>
    <property type="molecule type" value="Genomic_DNA"/>
</dbReference>
<dbReference type="InterPro" id="IPR011990">
    <property type="entry name" value="TPR-like_helical_dom_sf"/>
</dbReference>
<reference evidence="2 3" key="1">
    <citation type="submission" date="2024-02" db="EMBL/GenBank/DDBJ databases">
        <title>Discinaceae phylogenomics.</title>
        <authorList>
            <person name="Dirks A.C."/>
            <person name="James T.Y."/>
        </authorList>
    </citation>
    <scope>NUCLEOTIDE SEQUENCE [LARGE SCALE GENOMIC DNA]</scope>
    <source>
        <strain evidence="2 3">ACD0624</strain>
    </source>
</reference>
<keyword evidence="3" id="KW-1185">Reference proteome</keyword>
<dbReference type="SMART" id="SM00028">
    <property type="entry name" value="TPR"/>
    <property type="match status" value="2"/>
</dbReference>
<dbReference type="PANTHER" id="PTHR46035:SF3">
    <property type="entry name" value="TRANSLOCATION PROTEIN SEC72"/>
    <property type="match status" value="1"/>
</dbReference>
<dbReference type="PANTHER" id="PTHR46035">
    <property type="entry name" value="TETRATRICOPEPTIDE REPEAT PROTEIN 4"/>
    <property type="match status" value="1"/>
</dbReference>
<dbReference type="SUPFAM" id="SSF48452">
    <property type="entry name" value="TPR-like"/>
    <property type="match status" value="1"/>
</dbReference>
<dbReference type="InterPro" id="IPR019734">
    <property type="entry name" value="TPR_rpt"/>
</dbReference>
<accession>A0ABR3G8C9</accession>